<dbReference type="InterPro" id="IPR003661">
    <property type="entry name" value="HisK_dim/P_dom"/>
</dbReference>
<feature type="domain" description="Histidine kinase" evidence="6">
    <location>
        <begin position="23"/>
        <end position="231"/>
    </location>
</feature>
<dbReference type="InterPro" id="IPR036097">
    <property type="entry name" value="HisK_dim/P_sf"/>
</dbReference>
<dbReference type="InterPro" id="IPR003594">
    <property type="entry name" value="HATPase_dom"/>
</dbReference>
<dbReference type="STRING" id="493475.GARC_3073"/>
<keyword evidence="5" id="KW-0418">Kinase</keyword>
<keyword evidence="8" id="KW-1185">Reference proteome</keyword>
<dbReference type="Gene3D" id="3.30.565.10">
    <property type="entry name" value="Histidine kinase-like ATPase, C-terminal domain"/>
    <property type="match status" value="1"/>
</dbReference>
<evidence type="ECO:0000256" key="4">
    <source>
        <dbReference type="ARBA" id="ARBA00022679"/>
    </source>
</evidence>
<dbReference type="SMART" id="SM00387">
    <property type="entry name" value="HATPase_c"/>
    <property type="match status" value="1"/>
</dbReference>
<dbReference type="GO" id="GO:0007234">
    <property type="term" value="P:osmosensory signaling via phosphorelay pathway"/>
    <property type="evidence" value="ECO:0007669"/>
    <property type="project" value="TreeGrafter"/>
</dbReference>
<dbReference type="OrthoDB" id="9813151at2"/>
<name>K6Y7U7_9ALTE</name>
<comment type="catalytic activity">
    <reaction evidence="1">
        <text>ATP + protein L-histidine = ADP + protein N-phospho-L-histidine.</text>
        <dbReference type="EC" id="2.7.13.3"/>
    </reaction>
</comment>
<dbReference type="PRINTS" id="PR00344">
    <property type="entry name" value="BCTRLSENSOR"/>
</dbReference>
<dbReference type="AlphaFoldDB" id="K6Y7U7"/>
<proteinExistence type="predicted"/>
<dbReference type="PANTHER" id="PTHR42878:SF15">
    <property type="entry name" value="BACTERIOPHYTOCHROME"/>
    <property type="match status" value="1"/>
</dbReference>
<accession>K6Y7U7</accession>
<evidence type="ECO:0000313" key="8">
    <source>
        <dbReference type="Proteomes" id="UP000006327"/>
    </source>
</evidence>
<keyword evidence="3" id="KW-0597">Phosphoprotein</keyword>
<dbReference type="InterPro" id="IPR036890">
    <property type="entry name" value="HATPase_C_sf"/>
</dbReference>
<dbReference type="SUPFAM" id="SSF55874">
    <property type="entry name" value="ATPase domain of HSP90 chaperone/DNA topoisomerase II/histidine kinase"/>
    <property type="match status" value="1"/>
</dbReference>
<dbReference type="CDD" id="cd00082">
    <property type="entry name" value="HisKA"/>
    <property type="match status" value="1"/>
</dbReference>
<dbReference type="InterPro" id="IPR005467">
    <property type="entry name" value="His_kinase_dom"/>
</dbReference>
<dbReference type="Pfam" id="PF02518">
    <property type="entry name" value="HATPase_c"/>
    <property type="match status" value="1"/>
</dbReference>
<evidence type="ECO:0000256" key="5">
    <source>
        <dbReference type="ARBA" id="ARBA00022777"/>
    </source>
</evidence>
<evidence type="ECO:0000259" key="6">
    <source>
        <dbReference type="PROSITE" id="PS50109"/>
    </source>
</evidence>
<dbReference type="PROSITE" id="PS50109">
    <property type="entry name" value="HIS_KIN"/>
    <property type="match status" value="1"/>
</dbReference>
<dbReference type="GO" id="GO:0000156">
    <property type="term" value="F:phosphorelay response regulator activity"/>
    <property type="evidence" value="ECO:0007669"/>
    <property type="project" value="TreeGrafter"/>
</dbReference>
<dbReference type="EMBL" id="BAEO01000044">
    <property type="protein sequence ID" value="GAC20036.1"/>
    <property type="molecule type" value="Genomic_DNA"/>
</dbReference>
<keyword evidence="4" id="KW-0808">Transferase</keyword>
<sequence length="237" mass="26465">MEVECLRAELRKAKEDLNEFIYLASHDIKAPLNAIDNLANWLAEDLGSQVSEESLMHLTMLKSRAKRVKLLVSDLLLYSQIGNETEEYELIDFNQTVMICAAQANANKFQLDIDGCDLRLPKQSLISVLNQLISNAVKHHITDSGKISVTCKKLLHAYQIEVTDDGPGINPRDHEKVFKKFQTLKSRDEVEGSGMGLALVEKTLSIYGAKVSLESDGQSGSTFIIEWPFGPELETVE</sequence>
<gene>
    <name evidence="7" type="ORF">GARC_3073</name>
</gene>
<evidence type="ECO:0000313" key="7">
    <source>
        <dbReference type="EMBL" id="GAC20036.1"/>
    </source>
</evidence>
<dbReference type="GO" id="GO:0000155">
    <property type="term" value="F:phosphorelay sensor kinase activity"/>
    <property type="evidence" value="ECO:0007669"/>
    <property type="project" value="InterPro"/>
</dbReference>
<comment type="caution">
    <text evidence="7">The sequence shown here is derived from an EMBL/GenBank/DDBJ whole genome shotgun (WGS) entry which is preliminary data.</text>
</comment>
<reference evidence="7 8" key="1">
    <citation type="journal article" date="2017" name="Antonie Van Leeuwenhoek">
        <title>Rhizobium rhizosphaerae sp. nov., a novel species isolated from rice rhizosphere.</title>
        <authorList>
            <person name="Zhao J.J."/>
            <person name="Zhang J."/>
            <person name="Zhang R.J."/>
            <person name="Zhang C.W."/>
            <person name="Yin H.Q."/>
            <person name="Zhang X.X."/>
        </authorList>
    </citation>
    <scope>NUCLEOTIDE SEQUENCE [LARGE SCALE GENOMIC DNA]</scope>
    <source>
        <strain evidence="7 8">BSs20135</strain>
    </source>
</reference>
<dbReference type="PANTHER" id="PTHR42878">
    <property type="entry name" value="TWO-COMPONENT HISTIDINE KINASE"/>
    <property type="match status" value="1"/>
</dbReference>
<dbReference type="eggNOG" id="COG4251">
    <property type="taxonomic scope" value="Bacteria"/>
</dbReference>
<dbReference type="EC" id="2.7.13.3" evidence="2"/>
<dbReference type="Proteomes" id="UP000006327">
    <property type="component" value="Unassembled WGS sequence"/>
</dbReference>
<dbReference type="SMART" id="SM00388">
    <property type="entry name" value="HisKA"/>
    <property type="match status" value="1"/>
</dbReference>
<dbReference type="InterPro" id="IPR004358">
    <property type="entry name" value="Sig_transdc_His_kin-like_C"/>
</dbReference>
<dbReference type="RefSeq" id="WP_007621551.1">
    <property type="nucleotide sequence ID" value="NZ_BAEO01000044.1"/>
</dbReference>
<dbReference type="SUPFAM" id="SSF47384">
    <property type="entry name" value="Homodimeric domain of signal transducing histidine kinase"/>
    <property type="match status" value="1"/>
</dbReference>
<dbReference type="Pfam" id="PF00512">
    <property type="entry name" value="HisKA"/>
    <property type="match status" value="1"/>
</dbReference>
<dbReference type="Gene3D" id="1.10.287.130">
    <property type="match status" value="1"/>
</dbReference>
<organism evidence="7 8">
    <name type="scientific">Paraglaciecola arctica BSs20135</name>
    <dbReference type="NCBI Taxonomy" id="493475"/>
    <lineage>
        <taxon>Bacteria</taxon>
        <taxon>Pseudomonadati</taxon>
        <taxon>Pseudomonadota</taxon>
        <taxon>Gammaproteobacteria</taxon>
        <taxon>Alteromonadales</taxon>
        <taxon>Alteromonadaceae</taxon>
        <taxon>Paraglaciecola</taxon>
    </lineage>
</organism>
<evidence type="ECO:0000256" key="2">
    <source>
        <dbReference type="ARBA" id="ARBA00012438"/>
    </source>
</evidence>
<protein>
    <recommendedName>
        <fullName evidence="2">histidine kinase</fullName>
        <ecNumber evidence="2">2.7.13.3</ecNumber>
    </recommendedName>
</protein>
<dbReference type="InterPro" id="IPR050351">
    <property type="entry name" value="BphY/WalK/GraS-like"/>
</dbReference>
<dbReference type="GO" id="GO:0030295">
    <property type="term" value="F:protein kinase activator activity"/>
    <property type="evidence" value="ECO:0007669"/>
    <property type="project" value="TreeGrafter"/>
</dbReference>
<evidence type="ECO:0000256" key="1">
    <source>
        <dbReference type="ARBA" id="ARBA00000085"/>
    </source>
</evidence>
<evidence type="ECO:0000256" key="3">
    <source>
        <dbReference type="ARBA" id="ARBA00022553"/>
    </source>
</evidence>